<keyword evidence="2" id="KW-1185">Reference proteome</keyword>
<proteinExistence type="predicted"/>
<organism evidence="1 2">
    <name type="scientific">Solanum verrucosum</name>
    <dbReference type="NCBI Taxonomy" id="315347"/>
    <lineage>
        <taxon>Eukaryota</taxon>
        <taxon>Viridiplantae</taxon>
        <taxon>Streptophyta</taxon>
        <taxon>Embryophyta</taxon>
        <taxon>Tracheophyta</taxon>
        <taxon>Spermatophyta</taxon>
        <taxon>Magnoliopsida</taxon>
        <taxon>eudicotyledons</taxon>
        <taxon>Gunneridae</taxon>
        <taxon>Pentapetalae</taxon>
        <taxon>asterids</taxon>
        <taxon>lamiids</taxon>
        <taxon>Solanales</taxon>
        <taxon>Solanaceae</taxon>
        <taxon>Solanoideae</taxon>
        <taxon>Solaneae</taxon>
        <taxon>Solanum</taxon>
    </lineage>
</organism>
<accession>A0AAF0ZZC1</accession>
<gene>
    <name evidence="1" type="ORF">MTR67_051707</name>
</gene>
<reference evidence="1" key="1">
    <citation type="submission" date="2023-08" db="EMBL/GenBank/DDBJ databases">
        <title>A de novo genome assembly of Solanum verrucosum Schlechtendal, a Mexican diploid species geographically isolated from the other diploid A-genome species in potato relatives.</title>
        <authorList>
            <person name="Hosaka K."/>
        </authorList>
    </citation>
    <scope>NUCLEOTIDE SEQUENCE</scope>
    <source>
        <tissue evidence="1">Young leaves</tissue>
    </source>
</reference>
<evidence type="ECO:0000313" key="1">
    <source>
        <dbReference type="EMBL" id="WMV58322.1"/>
    </source>
</evidence>
<evidence type="ECO:0000313" key="2">
    <source>
        <dbReference type="Proteomes" id="UP001234989"/>
    </source>
</evidence>
<protein>
    <submittedName>
        <fullName evidence="1">Uncharacterized protein</fullName>
    </submittedName>
</protein>
<dbReference type="Proteomes" id="UP001234989">
    <property type="component" value="Chromosome 12"/>
</dbReference>
<name>A0AAF0ZZC1_SOLVR</name>
<dbReference type="EMBL" id="CP133623">
    <property type="protein sequence ID" value="WMV58322.1"/>
    <property type="molecule type" value="Genomic_DNA"/>
</dbReference>
<sequence>MEEAYSLRYYVYPRVVKMYHDLNQDYLCCRKKRYIVDYVFRCLNCQQVKYEHQRPSGMSQRMPILSGSGSGLPLILWYDYRRIYENSMVKGHCGQIDQISSFCDNSNFILCGEVGKNLHPGDNGFTWCTNIYHFILRYSVHIKLLEFYAKGLGY</sequence>
<dbReference type="AlphaFoldDB" id="A0AAF0ZZC1"/>